<feature type="chain" id="PRO_5034052147" evidence="2">
    <location>
        <begin position="30"/>
        <end position="128"/>
    </location>
</feature>
<protein>
    <submittedName>
        <fullName evidence="3">Uncharacterized protein</fullName>
    </submittedName>
</protein>
<name>A0A8D9FF36_9HEMI</name>
<evidence type="ECO:0000256" key="2">
    <source>
        <dbReference type="SAM" id="SignalP"/>
    </source>
</evidence>
<sequence>MKTSTTSSCCTKTLFLLIPSLNLPSTISASGTWKYQQQASPRTNSPPSGNRATLTSPVVWTSPPGDPSMLALLTFNMHRSRLKSTWKILLDNDFGGRCASFWRPNSTKETHKCLSESRRICLLNWTGL</sequence>
<reference evidence="3" key="1">
    <citation type="submission" date="2021-05" db="EMBL/GenBank/DDBJ databases">
        <authorList>
            <person name="Alioto T."/>
            <person name="Alioto T."/>
            <person name="Gomez Garrido J."/>
        </authorList>
    </citation>
    <scope>NUCLEOTIDE SEQUENCE</scope>
</reference>
<evidence type="ECO:0000313" key="3">
    <source>
        <dbReference type="EMBL" id="CAG6788021.1"/>
    </source>
</evidence>
<evidence type="ECO:0000256" key="1">
    <source>
        <dbReference type="SAM" id="MobiDB-lite"/>
    </source>
</evidence>
<proteinExistence type="predicted"/>
<dbReference type="EMBL" id="HBUF01657296">
    <property type="protein sequence ID" value="CAG6788021.1"/>
    <property type="molecule type" value="Transcribed_RNA"/>
</dbReference>
<feature type="signal peptide" evidence="2">
    <location>
        <begin position="1"/>
        <end position="29"/>
    </location>
</feature>
<accession>A0A8D9FF36</accession>
<organism evidence="3">
    <name type="scientific">Cacopsylla melanoneura</name>
    <dbReference type="NCBI Taxonomy" id="428564"/>
    <lineage>
        <taxon>Eukaryota</taxon>
        <taxon>Metazoa</taxon>
        <taxon>Ecdysozoa</taxon>
        <taxon>Arthropoda</taxon>
        <taxon>Hexapoda</taxon>
        <taxon>Insecta</taxon>
        <taxon>Pterygota</taxon>
        <taxon>Neoptera</taxon>
        <taxon>Paraneoptera</taxon>
        <taxon>Hemiptera</taxon>
        <taxon>Sternorrhyncha</taxon>
        <taxon>Psylloidea</taxon>
        <taxon>Psyllidae</taxon>
        <taxon>Psyllinae</taxon>
        <taxon>Cacopsylla</taxon>
    </lineage>
</organism>
<keyword evidence="2" id="KW-0732">Signal</keyword>
<dbReference type="AlphaFoldDB" id="A0A8D9FF36"/>
<feature type="region of interest" description="Disordered" evidence="1">
    <location>
        <begin position="35"/>
        <end position="54"/>
    </location>
</feature>